<dbReference type="SUPFAM" id="SSF103473">
    <property type="entry name" value="MFS general substrate transporter"/>
    <property type="match status" value="1"/>
</dbReference>
<organism evidence="7 8">
    <name type="scientific">Actinomadura graeca</name>
    <dbReference type="NCBI Taxonomy" id="2750812"/>
    <lineage>
        <taxon>Bacteria</taxon>
        <taxon>Bacillati</taxon>
        <taxon>Actinomycetota</taxon>
        <taxon>Actinomycetes</taxon>
        <taxon>Streptosporangiales</taxon>
        <taxon>Thermomonosporaceae</taxon>
        <taxon>Actinomadura</taxon>
    </lineage>
</organism>
<sequence length="391" mass="39266">MPRDYKKWFCGTLIATAGNVAFSVALQWAATAHGGGAAGTVLACGVLPQMILLLVGGAVADRVGPRRVMITTLAAMVTAALSLAAIAAVAGTPVPLLVCYSAIAGTINGFHLPAATSMVRRLVDEDMLPRALATQKAGQQIAAFVGAPLGGTVAAAGGLSSAALINALAFTVVTVALLAVRPDFTPAPPGPPTSLLQDVRSGIQLAARDPLLRPSLLVMAATAAFFAPVAPLLIPLIVRMHAWQATAVGWILGAESVAFFVVAALISRRGTLDRLGLTSATGIVIMGAGVAGIAVAPNLPLAIAAASAGGLGYGIAATHLTPLVINAAPPSHLSRTTATMALAQNLSVITMFVGSGGLAETVGPDKIALFDGLLLTAIGALALTSRPIRRT</sequence>
<feature type="transmembrane region" description="Helical" evidence="6">
    <location>
        <begin position="12"/>
        <end position="30"/>
    </location>
</feature>
<gene>
    <name evidence="7" type="ORF">AGRA3207_003453</name>
</gene>
<feature type="transmembrane region" description="Helical" evidence="6">
    <location>
        <begin position="301"/>
        <end position="325"/>
    </location>
</feature>
<dbReference type="CDD" id="cd06173">
    <property type="entry name" value="MFS_MefA_like"/>
    <property type="match status" value="1"/>
</dbReference>
<dbReference type="EMBL" id="CP059572">
    <property type="protein sequence ID" value="QXJ22453.1"/>
    <property type="molecule type" value="Genomic_DNA"/>
</dbReference>
<evidence type="ECO:0000313" key="7">
    <source>
        <dbReference type="EMBL" id="QXJ22453.1"/>
    </source>
</evidence>
<keyword evidence="8" id="KW-1185">Reference proteome</keyword>
<evidence type="ECO:0000256" key="1">
    <source>
        <dbReference type="ARBA" id="ARBA00004651"/>
    </source>
</evidence>
<dbReference type="InterPro" id="IPR036259">
    <property type="entry name" value="MFS_trans_sf"/>
</dbReference>
<name>A0ABX8QUN0_9ACTN</name>
<reference evidence="7" key="1">
    <citation type="submission" date="2020-07" db="EMBL/GenBank/DDBJ databases">
        <authorList>
            <person name="Tarantini F.S."/>
            <person name="Hong K.W."/>
            <person name="Chan K.G."/>
        </authorList>
    </citation>
    <scope>NUCLEOTIDE SEQUENCE</scope>
    <source>
        <strain evidence="7">32-07</strain>
    </source>
</reference>
<evidence type="ECO:0000256" key="5">
    <source>
        <dbReference type="ARBA" id="ARBA00023136"/>
    </source>
</evidence>
<accession>A0ABX8QUN0</accession>
<keyword evidence="4 6" id="KW-1133">Transmembrane helix</keyword>
<dbReference type="RefSeq" id="WP_231335700.1">
    <property type="nucleotide sequence ID" value="NZ_CP059572.1"/>
</dbReference>
<feature type="transmembrane region" description="Helical" evidence="6">
    <location>
        <begin position="275"/>
        <end position="295"/>
    </location>
</feature>
<feature type="transmembrane region" description="Helical" evidence="6">
    <location>
        <begin position="367"/>
        <end position="385"/>
    </location>
</feature>
<protein>
    <submittedName>
        <fullName evidence="7">MFS transporter</fullName>
    </submittedName>
</protein>
<feature type="transmembrane region" description="Helical" evidence="6">
    <location>
        <begin position="216"/>
        <end position="237"/>
    </location>
</feature>
<feature type="transmembrane region" description="Helical" evidence="6">
    <location>
        <begin position="94"/>
        <end position="116"/>
    </location>
</feature>
<evidence type="ECO:0000256" key="3">
    <source>
        <dbReference type="ARBA" id="ARBA00022692"/>
    </source>
</evidence>
<evidence type="ECO:0000313" key="8">
    <source>
        <dbReference type="Proteomes" id="UP001049518"/>
    </source>
</evidence>
<evidence type="ECO:0000256" key="2">
    <source>
        <dbReference type="ARBA" id="ARBA00022475"/>
    </source>
</evidence>
<proteinExistence type="predicted"/>
<dbReference type="InterPro" id="IPR011701">
    <property type="entry name" value="MFS"/>
</dbReference>
<keyword evidence="2" id="KW-1003">Cell membrane</keyword>
<keyword evidence="5 6" id="KW-0472">Membrane</keyword>
<evidence type="ECO:0000256" key="6">
    <source>
        <dbReference type="SAM" id="Phobius"/>
    </source>
</evidence>
<dbReference type="Pfam" id="PF07690">
    <property type="entry name" value="MFS_1"/>
    <property type="match status" value="1"/>
</dbReference>
<feature type="transmembrane region" description="Helical" evidence="6">
    <location>
        <begin position="162"/>
        <end position="180"/>
    </location>
</feature>
<dbReference type="Proteomes" id="UP001049518">
    <property type="component" value="Chromosome"/>
</dbReference>
<dbReference type="PANTHER" id="PTHR23513:SF17">
    <property type="entry name" value="MEMBRANE PROTEIN"/>
    <property type="match status" value="1"/>
</dbReference>
<dbReference type="PANTHER" id="PTHR23513">
    <property type="entry name" value="INTEGRAL MEMBRANE EFFLUX PROTEIN-RELATED"/>
    <property type="match status" value="1"/>
</dbReference>
<feature type="transmembrane region" description="Helical" evidence="6">
    <location>
        <begin position="243"/>
        <end position="266"/>
    </location>
</feature>
<comment type="subcellular location">
    <subcellularLocation>
        <location evidence="1">Cell membrane</location>
        <topology evidence="1">Multi-pass membrane protein</topology>
    </subcellularLocation>
</comment>
<keyword evidence="3 6" id="KW-0812">Transmembrane</keyword>
<evidence type="ECO:0000256" key="4">
    <source>
        <dbReference type="ARBA" id="ARBA00022989"/>
    </source>
</evidence>
<dbReference type="Gene3D" id="1.20.1250.20">
    <property type="entry name" value="MFS general substrate transporter like domains"/>
    <property type="match status" value="1"/>
</dbReference>
<feature type="transmembrane region" description="Helical" evidence="6">
    <location>
        <begin position="36"/>
        <end position="56"/>
    </location>
</feature>
<feature type="transmembrane region" description="Helical" evidence="6">
    <location>
        <begin position="68"/>
        <end position="88"/>
    </location>
</feature>